<gene>
    <name evidence="10" type="ORF">AAG570_004080</name>
</gene>
<organism evidence="10 11">
    <name type="scientific">Ranatra chinensis</name>
    <dbReference type="NCBI Taxonomy" id="642074"/>
    <lineage>
        <taxon>Eukaryota</taxon>
        <taxon>Metazoa</taxon>
        <taxon>Ecdysozoa</taxon>
        <taxon>Arthropoda</taxon>
        <taxon>Hexapoda</taxon>
        <taxon>Insecta</taxon>
        <taxon>Pterygota</taxon>
        <taxon>Neoptera</taxon>
        <taxon>Paraneoptera</taxon>
        <taxon>Hemiptera</taxon>
        <taxon>Heteroptera</taxon>
        <taxon>Panheteroptera</taxon>
        <taxon>Nepomorpha</taxon>
        <taxon>Nepidae</taxon>
        <taxon>Ranatrinae</taxon>
        <taxon>Ranatra</taxon>
    </lineage>
</organism>
<keyword evidence="7" id="KW-0675">Receptor</keyword>
<keyword evidence="4" id="KW-0552">Olfaction</keyword>
<evidence type="ECO:0000256" key="7">
    <source>
        <dbReference type="ARBA" id="ARBA00023170"/>
    </source>
</evidence>
<dbReference type="Pfam" id="PF02949">
    <property type="entry name" value="7tm_6"/>
    <property type="match status" value="1"/>
</dbReference>
<keyword evidence="8" id="KW-0807">Transducer</keyword>
<comment type="subcellular location">
    <subcellularLocation>
        <location evidence="1">Membrane</location>
        <topology evidence="1">Multi-pass membrane protein</topology>
    </subcellularLocation>
</comment>
<evidence type="ECO:0000256" key="5">
    <source>
        <dbReference type="ARBA" id="ARBA00022989"/>
    </source>
</evidence>
<reference evidence="10 11" key="1">
    <citation type="submission" date="2024-07" db="EMBL/GenBank/DDBJ databases">
        <title>Chromosome-level genome assembly of the water stick insect Ranatra chinensis (Heteroptera: Nepidae).</title>
        <authorList>
            <person name="Liu X."/>
        </authorList>
    </citation>
    <scope>NUCLEOTIDE SEQUENCE [LARGE SCALE GENOMIC DNA]</scope>
    <source>
        <strain evidence="10">Cailab_2021Rc</strain>
        <tissue evidence="10">Muscle</tissue>
    </source>
</reference>
<evidence type="ECO:0000313" key="10">
    <source>
        <dbReference type="EMBL" id="KAL1117765.1"/>
    </source>
</evidence>
<protein>
    <recommendedName>
        <fullName evidence="12">Odorant receptor</fullName>
    </recommendedName>
</protein>
<evidence type="ECO:0000256" key="4">
    <source>
        <dbReference type="ARBA" id="ARBA00022725"/>
    </source>
</evidence>
<evidence type="ECO:0000256" key="3">
    <source>
        <dbReference type="ARBA" id="ARBA00022692"/>
    </source>
</evidence>
<evidence type="ECO:0000256" key="9">
    <source>
        <dbReference type="SAM" id="Phobius"/>
    </source>
</evidence>
<dbReference type="EMBL" id="JBFDAA010000015">
    <property type="protein sequence ID" value="KAL1117765.1"/>
    <property type="molecule type" value="Genomic_DNA"/>
</dbReference>
<evidence type="ECO:0000256" key="8">
    <source>
        <dbReference type="ARBA" id="ARBA00023224"/>
    </source>
</evidence>
<keyword evidence="2" id="KW-0716">Sensory transduction</keyword>
<dbReference type="GO" id="GO:0016020">
    <property type="term" value="C:membrane"/>
    <property type="evidence" value="ECO:0007669"/>
    <property type="project" value="UniProtKB-SubCell"/>
</dbReference>
<feature type="transmembrane region" description="Helical" evidence="9">
    <location>
        <begin position="238"/>
        <end position="261"/>
    </location>
</feature>
<evidence type="ECO:0000256" key="2">
    <source>
        <dbReference type="ARBA" id="ARBA00022606"/>
    </source>
</evidence>
<comment type="caution">
    <text evidence="10">The sequence shown here is derived from an EMBL/GenBank/DDBJ whole genome shotgun (WGS) entry which is preliminary data.</text>
</comment>
<keyword evidence="11" id="KW-1185">Reference proteome</keyword>
<name>A0ABD0Y425_9HEMI</name>
<dbReference type="AlphaFoldDB" id="A0ABD0Y425"/>
<evidence type="ECO:0000256" key="6">
    <source>
        <dbReference type="ARBA" id="ARBA00023136"/>
    </source>
</evidence>
<keyword evidence="5 9" id="KW-1133">Transmembrane helix</keyword>
<dbReference type="InterPro" id="IPR004117">
    <property type="entry name" value="7tm6_olfct_rcpt"/>
</dbReference>
<accession>A0ABD0Y425</accession>
<dbReference type="Proteomes" id="UP001558652">
    <property type="component" value="Unassembled WGS sequence"/>
</dbReference>
<dbReference type="GO" id="GO:0007608">
    <property type="term" value="P:sensory perception of smell"/>
    <property type="evidence" value="ECO:0007669"/>
    <property type="project" value="UniProtKB-KW"/>
</dbReference>
<keyword evidence="6 9" id="KW-0472">Membrane</keyword>
<sequence>MFYQNKKRETKEIECVKGSKPIPNFNAAGWRVLFMKAVGQLRCEELCLSGVGIRDAFLELFVHKVKNMWIGWRQDTWLGPMFGKSGEISSYLRAHTVILSWSGIPVLGGRDNAGNAVRLLRYLPTVLMLGQSVACAIPELTKVKYVSALGSITELYCDYPQSLELKMVSKRQNKKQDTTEIGRALADVGPAWMCFIILVSAGLKFLFAQIFASELRDIISVVTTLPPIVHEEPLLNRFLILTLIYCLGSMTSSLVFLLPAVNTGALLFPSYYPYEIDGPVSFPITIIIQIVTAYFCAVAHIFTDTLLFLFIAFLCRELERIGRILQSVGQQADSLYTQPGVHQKELEAAMKSDEDKIKYCVRVHLTVQRLVE</sequence>
<evidence type="ECO:0000313" key="11">
    <source>
        <dbReference type="Proteomes" id="UP001558652"/>
    </source>
</evidence>
<keyword evidence="3 9" id="KW-0812">Transmembrane</keyword>
<feature type="transmembrane region" description="Helical" evidence="9">
    <location>
        <begin position="281"/>
        <end position="314"/>
    </location>
</feature>
<proteinExistence type="predicted"/>
<evidence type="ECO:0000256" key="1">
    <source>
        <dbReference type="ARBA" id="ARBA00004141"/>
    </source>
</evidence>
<dbReference type="GO" id="GO:0007165">
    <property type="term" value="P:signal transduction"/>
    <property type="evidence" value="ECO:0007669"/>
    <property type="project" value="UniProtKB-KW"/>
</dbReference>
<evidence type="ECO:0008006" key="12">
    <source>
        <dbReference type="Google" id="ProtNLM"/>
    </source>
</evidence>